<feature type="transmembrane region" description="Helical" evidence="1">
    <location>
        <begin position="220"/>
        <end position="241"/>
    </location>
</feature>
<dbReference type="Pfam" id="PF02517">
    <property type="entry name" value="Rce1-like"/>
    <property type="match status" value="1"/>
</dbReference>
<keyword evidence="1" id="KW-0812">Transmembrane</keyword>
<evidence type="ECO:0000313" key="3">
    <source>
        <dbReference type="EMBL" id="VAW02869.1"/>
    </source>
</evidence>
<keyword evidence="1" id="KW-0472">Membrane</keyword>
<gene>
    <name evidence="3" type="ORF">MNBD_ALPHA06-1585</name>
</gene>
<keyword evidence="1" id="KW-1133">Transmembrane helix</keyword>
<accession>A0A3B0SQP0</accession>
<proteinExistence type="predicted"/>
<dbReference type="GO" id="GO:0004175">
    <property type="term" value="F:endopeptidase activity"/>
    <property type="evidence" value="ECO:0007669"/>
    <property type="project" value="UniProtKB-ARBA"/>
</dbReference>
<evidence type="ECO:0000256" key="1">
    <source>
        <dbReference type="SAM" id="Phobius"/>
    </source>
</evidence>
<feature type="transmembrane region" description="Helical" evidence="1">
    <location>
        <begin position="58"/>
        <end position="79"/>
    </location>
</feature>
<feature type="transmembrane region" description="Helical" evidence="1">
    <location>
        <begin position="109"/>
        <end position="131"/>
    </location>
</feature>
<dbReference type="AlphaFoldDB" id="A0A3B0SQP0"/>
<organism evidence="3">
    <name type="scientific">hydrothermal vent metagenome</name>
    <dbReference type="NCBI Taxonomy" id="652676"/>
    <lineage>
        <taxon>unclassified sequences</taxon>
        <taxon>metagenomes</taxon>
        <taxon>ecological metagenomes</taxon>
    </lineage>
</organism>
<dbReference type="PANTHER" id="PTHR39430">
    <property type="entry name" value="MEMBRANE-ASSOCIATED PROTEASE-RELATED"/>
    <property type="match status" value="1"/>
</dbReference>
<feature type="transmembrane region" description="Helical" evidence="1">
    <location>
        <begin position="190"/>
        <end position="208"/>
    </location>
</feature>
<name>A0A3B0SQP0_9ZZZZ</name>
<feature type="domain" description="CAAX prenyl protease 2/Lysostaphin resistance protein A-like" evidence="2">
    <location>
        <begin position="155"/>
        <end position="258"/>
    </location>
</feature>
<dbReference type="GO" id="GO:0080120">
    <property type="term" value="P:CAAX-box protein maturation"/>
    <property type="evidence" value="ECO:0007669"/>
    <property type="project" value="UniProtKB-ARBA"/>
</dbReference>
<evidence type="ECO:0000259" key="2">
    <source>
        <dbReference type="Pfam" id="PF02517"/>
    </source>
</evidence>
<feature type="transmembrane region" description="Helical" evidence="1">
    <location>
        <begin position="151"/>
        <end position="169"/>
    </location>
</feature>
<protein>
    <recommendedName>
        <fullName evidence="2">CAAX prenyl protease 2/Lysostaphin resistance protein A-like domain-containing protein</fullName>
    </recommendedName>
</protein>
<dbReference type="PANTHER" id="PTHR39430:SF1">
    <property type="entry name" value="PROTEASE"/>
    <property type="match status" value="1"/>
</dbReference>
<dbReference type="InterPro" id="IPR003675">
    <property type="entry name" value="Rce1/LyrA-like_dom"/>
</dbReference>
<reference evidence="3" key="1">
    <citation type="submission" date="2018-06" db="EMBL/GenBank/DDBJ databases">
        <authorList>
            <person name="Zhirakovskaya E."/>
        </authorList>
    </citation>
    <scope>NUCLEOTIDE SEQUENCE</scope>
</reference>
<sequence>MNYPFSDLTRIRVFAAWNSALVMFGIWLGAQIIAIPFALPFGIYMAQIGGPLPPMVEMAMTMVVLLVVSLAMIVLTLVWSKTKEGRNLADIGIRLDPVGWLQYRKGISIGVLFTIALALLVAILTAGLLQIGMITSEPEITPVWSNLADPTFWLLISALGLLFALQSAAEEVMCRGWLLGALTAKKGLPFAVLVSSLLFASLHIHYFFNDGLNLSANQMLVGIVAIGAMFGMGLMLAMLALRDRSIMGAAGLHAGFNFSAVTLAMVAFQVRPEQSSVAQTFVQSFAQSANLNQMEPALIVQFLLSVLLAYYLYQRFGLPKRHDGGRG</sequence>
<dbReference type="EMBL" id="UOEE01000347">
    <property type="protein sequence ID" value="VAW02869.1"/>
    <property type="molecule type" value="Genomic_DNA"/>
</dbReference>
<feature type="transmembrane region" description="Helical" evidence="1">
    <location>
        <begin position="248"/>
        <end position="268"/>
    </location>
</feature>
<feature type="transmembrane region" description="Helical" evidence="1">
    <location>
        <begin position="296"/>
        <end position="313"/>
    </location>
</feature>
<feature type="transmembrane region" description="Helical" evidence="1">
    <location>
        <begin position="21"/>
        <end position="46"/>
    </location>
</feature>